<dbReference type="AlphaFoldDB" id="A0A934T0E4"/>
<feature type="domain" description="Cytochrome c" evidence="5">
    <location>
        <begin position="39"/>
        <end position="101"/>
    </location>
</feature>
<protein>
    <submittedName>
        <fullName evidence="6">C-type cytochrome</fullName>
    </submittedName>
</protein>
<dbReference type="Gene3D" id="1.10.760.10">
    <property type="entry name" value="Cytochrome c-like domain"/>
    <property type="match status" value="1"/>
</dbReference>
<keyword evidence="2 4" id="KW-0479">Metal-binding</keyword>
<keyword evidence="7" id="KW-1185">Reference proteome</keyword>
<keyword evidence="3 4" id="KW-0408">Iron</keyword>
<dbReference type="PROSITE" id="PS51007">
    <property type="entry name" value="CYTC"/>
    <property type="match status" value="1"/>
</dbReference>
<organism evidence="6 7">
    <name type="scientific">Noviherbaspirillum pedocola</name>
    <dbReference type="NCBI Taxonomy" id="2801341"/>
    <lineage>
        <taxon>Bacteria</taxon>
        <taxon>Pseudomonadati</taxon>
        <taxon>Pseudomonadota</taxon>
        <taxon>Betaproteobacteria</taxon>
        <taxon>Burkholderiales</taxon>
        <taxon>Oxalobacteraceae</taxon>
        <taxon>Noviherbaspirillum</taxon>
    </lineage>
</organism>
<dbReference type="GO" id="GO:0020037">
    <property type="term" value="F:heme binding"/>
    <property type="evidence" value="ECO:0007669"/>
    <property type="project" value="InterPro"/>
</dbReference>
<evidence type="ECO:0000259" key="5">
    <source>
        <dbReference type="PROSITE" id="PS51007"/>
    </source>
</evidence>
<dbReference type="InterPro" id="IPR009056">
    <property type="entry name" value="Cyt_c-like_dom"/>
</dbReference>
<dbReference type="InterPro" id="IPR036909">
    <property type="entry name" value="Cyt_c-like_dom_sf"/>
</dbReference>
<reference evidence="6" key="1">
    <citation type="submission" date="2021-01" db="EMBL/GenBank/DDBJ databases">
        <title>Genome sequence of strain Noviherbaspirillum sp. DKR-6.</title>
        <authorList>
            <person name="Chaudhary D.K."/>
        </authorList>
    </citation>
    <scope>NUCLEOTIDE SEQUENCE</scope>
    <source>
        <strain evidence="6">DKR-6</strain>
    </source>
</reference>
<gene>
    <name evidence="6" type="ORF">JJB74_27480</name>
</gene>
<proteinExistence type="predicted"/>
<dbReference type="SUPFAM" id="SSF46626">
    <property type="entry name" value="Cytochrome c"/>
    <property type="match status" value="1"/>
</dbReference>
<sequence length="101" mass="10893">MMGAGPMMEMSMARHHYFLMDGISPQFASKANPIQPTKQNIESGRKLFEQNCARCHGITGRGDGPAGGNLSPPAANVATTSKMPIAEDGYLYWTNCEAACR</sequence>
<evidence type="ECO:0000256" key="1">
    <source>
        <dbReference type="ARBA" id="ARBA00022617"/>
    </source>
</evidence>
<evidence type="ECO:0000313" key="6">
    <source>
        <dbReference type="EMBL" id="MBK4738381.1"/>
    </source>
</evidence>
<comment type="caution">
    <text evidence="6">The sequence shown here is derived from an EMBL/GenBank/DDBJ whole genome shotgun (WGS) entry which is preliminary data.</text>
</comment>
<dbReference type="EMBL" id="JAEPBG010000020">
    <property type="protein sequence ID" value="MBK4738381.1"/>
    <property type="molecule type" value="Genomic_DNA"/>
</dbReference>
<evidence type="ECO:0000313" key="7">
    <source>
        <dbReference type="Proteomes" id="UP000622890"/>
    </source>
</evidence>
<dbReference type="Pfam" id="PF00034">
    <property type="entry name" value="Cytochrom_C"/>
    <property type="match status" value="1"/>
</dbReference>
<dbReference type="GO" id="GO:0046872">
    <property type="term" value="F:metal ion binding"/>
    <property type="evidence" value="ECO:0007669"/>
    <property type="project" value="UniProtKB-KW"/>
</dbReference>
<name>A0A934T0E4_9BURK</name>
<dbReference type="Proteomes" id="UP000622890">
    <property type="component" value="Unassembled WGS sequence"/>
</dbReference>
<evidence type="ECO:0000256" key="2">
    <source>
        <dbReference type="ARBA" id="ARBA00022723"/>
    </source>
</evidence>
<evidence type="ECO:0000256" key="4">
    <source>
        <dbReference type="PROSITE-ProRule" id="PRU00433"/>
    </source>
</evidence>
<keyword evidence="1 4" id="KW-0349">Heme</keyword>
<accession>A0A934T0E4</accession>
<dbReference type="GO" id="GO:0009055">
    <property type="term" value="F:electron transfer activity"/>
    <property type="evidence" value="ECO:0007669"/>
    <property type="project" value="InterPro"/>
</dbReference>
<evidence type="ECO:0000256" key="3">
    <source>
        <dbReference type="ARBA" id="ARBA00023004"/>
    </source>
</evidence>